<dbReference type="RefSeq" id="NP_504844.2">
    <property type="nucleotide sequence ID" value="NM_072443.4"/>
</dbReference>
<dbReference type="EC" id="2.4.1.-" evidence="8"/>
<dbReference type="UCSC" id="C05C8.8">
    <property type="organism name" value="c. elegans"/>
</dbReference>
<dbReference type="HOGENOM" id="CLU_008031_3_1_1"/>
<name>O16316_CAEEL</name>
<comment type="similarity">
    <text evidence="2 8">Belongs to the glycosyltransferase 92 family.</text>
</comment>
<dbReference type="PANTHER" id="PTHR21461">
    <property type="entry name" value="GLYCOSYLTRANSFERASE FAMILY 92 PROTEIN"/>
    <property type="match status" value="1"/>
</dbReference>
<dbReference type="PANTHER" id="PTHR21461:SF9">
    <property type="entry name" value="GLYCOSYLTRANSFERASE FAMILY 92 PROTEIN"/>
    <property type="match status" value="1"/>
</dbReference>
<gene>
    <name evidence="9 11" type="ORF">C05C8.8</name>
    <name evidence="9" type="ORF">CELE_C05C8.8</name>
</gene>
<dbReference type="AlphaFoldDB" id="O16316"/>
<dbReference type="KEGG" id="cel:CELE_C05C8.8"/>
<evidence type="ECO:0000256" key="1">
    <source>
        <dbReference type="ARBA" id="ARBA00004167"/>
    </source>
</evidence>
<accession>O16316</accession>
<dbReference type="CAZy" id="GT92">
    <property type="family name" value="Glycosyltransferase Family 92"/>
</dbReference>
<sequence length="439" mass="51962">MFNNFKKIVILCLRLIIFCFGLGIIFNQISLLINVFKEANHSFSIHLYSHKNKDCVVPTWNRVTSKDVPYSEDFKKWAAVRIGAFRHIKDAQVRLLSSFVYSDQISIVTTSQNIDNKKVTCRYYDCNRDEVPYSSFDTVVVPMTVITCPRRYGAEFVSVTFDENETPHEPIPLTFRIYDEPIHELSVCVGPLYGKKSKWLEIVEYVEHYKLVGVSYFYFTLFSINEYDRTVVDYYAKFGYAEYTTYITEYQELGWMFHLIQTQDCHHRSRHHSKWVINVDIDERIIYTGSNDILYFLRSMPASIGELSITANRILTTGTIPEKLKNFANLQSELTFLKYNKTTEVSWYNFKGIIRPDLVYVLFYHWSFRQKPNVHVISIPKQIIHLRHYRSVDQNSLNGNWMEFYNGSLKETRLAPDFEQQLIKNVKEKVKYVYDQRWV</sequence>
<comment type="subcellular location">
    <subcellularLocation>
        <location evidence="1">Membrane</location>
        <topology evidence="1">Single-pass membrane protein</topology>
    </subcellularLocation>
</comment>
<keyword evidence="7 8" id="KW-0472">Membrane</keyword>
<keyword evidence="3 8" id="KW-0328">Glycosyltransferase</keyword>
<reference evidence="9 10" key="1">
    <citation type="journal article" date="1998" name="Science">
        <title>Genome sequence of the nematode C. elegans: a platform for investigating biology.</title>
        <authorList>
            <consortium name="The C. elegans sequencing consortium"/>
            <person name="Sulson J.E."/>
            <person name="Waterston R."/>
        </authorList>
    </citation>
    <scope>NUCLEOTIDE SEQUENCE [LARGE SCALE GENOMIC DNA]</scope>
    <source>
        <strain evidence="9 10">Bristol N2</strain>
    </source>
</reference>
<evidence type="ECO:0000313" key="11">
    <source>
        <dbReference type="WormBase" id="C05C8.8"/>
    </source>
</evidence>
<dbReference type="InterPro" id="IPR008166">
    <property type="entry name" value="Glyco_transf_92"/>
</dbReference>
<dbReference type="GO" id="GO:0016020">
    <property type="term" value="C:membrane"/>
    <property type="evidence" value="ECO:0007669"/>
    <property type="project" value="UniProtKB-SubCell"/>
</dbReference>
<evidence type="ECO:0000256" key="7">
    <source>
        <dbReference type="ARBA" id="ARBA00023136"/>
    </source>
</evidence>
<dbReference type="GO" id="GO:0016757">
    <property type="term" value="F:glycosyltransferase activity"/>
    <property type="evidence" value="ECO:0000318"/>
    <property type="project" value="GO_Central"/>
</dbReference>
<evidence type="ECO:0000256" key="5">
    <source>
        <dbReference type="ARBA" id="ARBA00022692"/>
    </source>
</evidence>
<dbReference type="eggNOG" id="KOG4735">
    <property type="taxonomic scope" value="Eukaryota"/>
</dbReference>
<feature type="transmembrane region" description="Helical" evidence="8">
    <location>
        <begin position="12"/>
        <end position="36"/>
    </location>
</feature>
<evidence type="ECO:0000256" key="3">
    <source>
        <dbReference type="ARBA" id="ARBA00022676"/>
    </source>
</evidence>
<keyword evidence="10" id="KW-1185">Reference proteome</keyword>
<keyword evidence="5 8" id="KW-0812">Transmembrane</keyword>
<evidence type="ECO:0000256" key="6">
    <source>
        <dbReference type="ARBA" id="ARBA00022989"/>
    </source>
</evidence>
<evidence type="ECO:0000256" key="4">
    <source>
        <dbReference type="ARBA" id="ARBA00022679"/>
    </source>
</evidence>
<dbReference type="PaxDb" id="6239-C05C8.8"/>
<dbReference type="Bgee" id="WBGene00015465">
    <property type="expression patterns" value="Expressed in adult organism and 1 other cell type or tissue"/>
</dbReference>
<keyword evidence="6 8" id="KW-1133">Transmembrane helix</keyword>
<dbReference type="EMBL" id="BX284605">
    <property type="protein sequence ID" value="CCD63097.1"/>
    <property type="molecule type" value="Genomic_DNA"/>
</dbReference>
<dbReference type="OMA" id="WLEIVEY"/>
<dbReference type="DIP" id="DIP-26507N"/>
<dbReference type="FunCoup" id="O16316">
    <property type="interactions" value="20"/>
</dbReference>
<evidence type="ECO:0000313" key="9">
    <source>
        <dbReference type="EMBL" id="CCD63097.1"/>
    </source>
</evidence>
<dbReference type="Pfam" id="PF01697">
    <property type="entry name" value="Glyco_transf_92"/>
    <property type="match status" value="1"/>
</dbReference>
<protein>
    <recommendedName>
        <fullName evidence="8">Glycosyltransferase family 92 protein</fullName>
        <ecNumber evidence="8">2.4.1.-</ecNumber>
    </recommendedName>
</protein>
<keyword evidence="4 8" id="KW-0808">Transferase</keyword>
<evidence type="ECO:0000313" key="10">
    <source>
        <dbReference type="Proteomes" id="UP000001940"/>
    </source>
</evidence>
<dbReference type="Proteomes" id="UP000001940">
    <property type="component" value="Chromosome V"/>
</dbReference>
<dbReference type="CTD" id="182247"/>
<dbReference type="PhylomeDB" id="O16316"/>
<dbReference type="InParanoid" id="O16316"/>
<dbReference type="AGR" id="WB:WBGene00015465"/>
<dbReference type="GeneID" id="182247"/>
<dbReference type="WormBase" id="C05C8.8">
    <property type="protein sequence ID" value="CE45631"/>
    <property type="gene ID" value="WBGene00015465"/>
</dbReference>
<dbReference type="OrthoDB" id="5846178at2759"/>
<evidence type="ECO:0000256" key="8">
    <source>
        <dbReference type="RuleBase" id="RU366017"/>
    </source>
</evidence>
<proteinExistence type="inferred from homology"/>
<organism evidence="9 10">
    <name type="scientific">Caenorhabditis elegans</name>
    <dbReference type="NCBI Taxonomy" id="6239"/>
    <lineage>
        <taxon>Eukaryota</taxon>
        <taxon>Metazoa</taxon>
        <taxon>Ecdysozoa</taxon>
        <taxon>Nematoda</taxon>
        <taxon>Chromadorea</taxon>
        <taxon>Rhabditida</taxon>
        <taxon>Rhabditina</taxon>
        <taxon>Rhabditomorpha</taxon>
        <taxon>Rhabditoidea</taxon>
        <taxon>Rhabditidae</taxon>
        <taxon>Peloderinae</taxon>
        <taxon>Caenorhabditis</taxon>
    </lineage>
</organism>
<dbReference type="GO" id="GO:0005737">
    <property type="term" value="C:cytoplasm"/>
    <property type="evidence" value="ECO:0000318"/>
    <property type="project" value="GO_Central"/>
</dbReference>
<evidence type="ECO:0000256" key="2">
    <source>
        <dbReference type="ARBA" id="ARBA00007647"/>
    </source>
</evidence>